<accession>A0ACC1LU11</accession>
<name>A0ACC1LU11_9FUNG</name>
<reference evidence="1" key="1">
    <citation type="submission" date="2022-07" db="EMBL/GenBank/DDBJ databases">
        <title>Phylogenomic reconstructions and comparative analyses of Kickxellomycotina fungi.</title>
        <authorList>
            <person name="Reynolds N.K."/>
            <person name="Stajich J.E."/>
            <person name="Barry K."/>
            <person name="Grigoriev I.V."/>
            <person name="Crous P."/>
            <person name="Smith M.E."/>
        </authorList>
    </citation>
    <scope>NUCLEOTIDE SEQUENCE</scope>
    <source>
        <strain evidence="1">CBS 190363</strain>
    </source>
</reference>
<protein>
    <submittedName>
        <fullName evidence="1">Uncharacterized protein</fullName>
    </submittedName>
</protein>
<comment type="caution">
    <text evidence="1">The sequence shown here is derived from an EMBL/GenBank/DDBJ whole genome shotgun (WGS) entry which is preliminary data.</text>
</comment>
<organism evidence="1 2">
    <name type="scientific">Coemansia aciculifera</name>
    <dbReference type="NCBI Taxonomy" id="417176"/>
    <lineage>
        <taxon>Eukaryota</taxon>
        <taxon>Fungi</taxon>
        <taxon>Fungi incertae sedis</taxon>
        <taxon>Zoopagomycota</taxon>
        <taxon>Kickxellomycotina</taxon>
        <taxon>Kickxellomycetes</taxon>
        <taxon>Kickxellales</taxon>
        <taxon>Kickxellaceae</taxon>
        <taxon>Coemansia</taxon>
    </lineage>
</organism>
<feature type="non-terminal residue" evidence="1">
    <location>
        <position position="1"/>
    </location>
</feature>
<evidence type="ECO:0000313" key="1">
    <source>
        <dbReference type="EMBL" id="KAJ2880055.1"/>
    </source>
</evidence>
<sequence length="336" mass="36239">SLLAVLREDEHAAMSLWETCFEQEKSVALQVIRRTLVGHLAEADVEEGRARGTMPSTTGKVTTEQLQSLLDIYRDLDGTSPVDGILDIAQAVVDSALVGERECWSETEGAEKTLKLVIGGIKDSLQEMAADATRRHGNEQAAATSPIFSDEEEQEMSAAWDQVLASIPSVTLGMLESYAEEEGAPKIDVPRWLWRHTPAPGMLVMAASLLAPTRVGIPAGQRAQAEQRLASDYLAVHRVAEKAAAHGLSGHMDAAAEGWAKQVLDYVERVAVSEGQRSRMTQWRELVGLSRGMDGVYLPLIARVADDVLCGNKCADLEYAEHGTAVAAANLLKGLG</sequence>
<proteinExistence type="predicted"/>
<evidence type="ECO:0000313" key="2">
    <source>
        <dbReference type="Proteomes" id="UP001139981"/>
    </source>
</evidence>
<keyword evidence="2" id="KW-1185">Reference proteome</keyword>
<dbReference type="Proteomes" id="UP001139981">
    <property type="component" value="Unassembled WGS sequence"/>
</dbReference>
<gene>
    <name evidence="1" type="ORF">IWW38_006013</name>
</gene>
<dbReference type="EMBL" id="JANBVB010003184">
    <property type="protein sequence ID" value="KAJ2880055.1"/>
    <property type="molecule type" value="Genomic_DNA"/>
</dbReference>